<reference evidence="8 9" key="2">
    <citation type="submission" date="2012-02" db="EMBL/GenBank/DDBJ databases">
        <title>Improved High-Quality Draft sequence of Desulfobacter postgatei 2ac9.</title>
        <authorList>
            <consortium name="US DOE Joint Genome Institute"/>
            <person name="Lucas S."/>
            <person name="Han J."/>
            <person name="Lapidus A."/>
            <person name="Cheng J.-F."/>
            <person name="Goodwin L."/>
            <person name="Pitluck S."/>
            <person name="Peters L."/>
            <person name="Ovchinnikova G."/>
            <person name="Held B."/>
            <person name="Detter J.C."/>
            <person name="Han C."/>
            <person name="Tapia R."/>
            <person name="Land M."/>
            <person name="Hauser L."/>
            <person name="Kyrpides N."/>
            <person name="Ivanova N."/>
            <person name="Pagani I."/>
            <person name="Orellana R."/>
            <person name="Lovley D."/>
            <person name="Woyke T."/>
        </authorList>
    </citation>
    <scope>NUCLEOTIDE SEQUENCE [LARGE SCALE GENOMIC DNA]</scope>
    <source>
        <strain evidence="8 9">2ac9</strain>
    </source>
</reference>
<dbReference type="GO" id="GO:0004776">
    <property type="term" value="F:succinate-CoA ligase (GDP-forming) activity"/>
    <property type="evidence" value="ECO:0007669"/>
    <property type="project" value="RHEA"/>
</dbReference>
<name>I5B5J0_9BACT</name>
<comment type="catalytic activity">
    <reaction evidence="5">
        <text>succinate + ATP + CoA = succinyl-CoA + ADP + phosphate</text>
        <dbReference type="Rhea" id="RHEA:17661"/>
        <dbReference type="ChEBI" id="CHEBI:30031"/>
        <dbReference type="ChEBI" id="CHEBI:30616"/>
        <dbReference type="ChEBI" id="CHEBI:43474"/>
        <dbReference type="ChEBI" id="CHEBI:57287"/>
        <dbReference type="ChEBI" id="CHEBI:57292"/>
        <dbReference type="ChEBI" id="CHEBI:456216"/>
        <dbReference type="EC" id="6.2.1.5"/>
    </reaction>
</comment>
<proteinExistence type="inferred from homology"/>
<gene>
    <name evidence="5" type="primary">sucC</name>
    <name evidence="8" type="ORF">DespoDRAFT_02936</name>
</gene>
<comment type="cofactor">
    <cofactor evidence="5">
        <name>Mg(2+)</name>
        <dbReference type="ChEBI" id="CHEBI:18420"/>
    </cofactor>
    <text evidence="5">Binds 1 Mg(2+) ion per subunit.</text>
</comment>
<dbReference type="AlphaFoldDB" id="I5B5J0"/>
<evidence type="ECO:0000256" key="4">
    <source>
        <dbReference type="ARBA" id="ARBA00022842"/>
    </source>
</evidence>
<comment type="pathway">
    <text evidence="5">Carbohydrate metabolism; tricarboxylic acid cycle; succinate from succinyl-CoA (ligase route): step 1/1.</text>
</comment>
<dbReference type="GO" id="GO:0004775">
    <property type="term" value="F:succinate-CoA ligase (ADP-forming) activity"/>
    <property type="evidence" value="ECO:0007669"/>
    <property type="project" value="UniProtKB-UniRule"/>
</dbReference>
<dbReference type="InterPro" id="IPR013650">
    <property type="entry name" value="ATP-grasp_succ-CoA_synth-type"/>
</dbReference>
<dbReference type="EMBL" id="CM001488">
    <property type="protein sequence ID" value="EIM64753.1"/>
    <property type="molecule type" value="Genomic_DNA"/>
</dbReference>
<feature type="domain" description="ATP-grasp fold succinyl-CoA synthetase-type" evidence="7">
    <location>
        <begin position="2"/>
        <end position="201"/>
    </location>
</feature>
<keyword evidence="1 5" id="KW-0436">Ligase</keyword>
<dbReference type="Gene3D" id="3.30.1490.20">
    <property type="entry name" value="ATP-grasp fold, A domain"/>
    <property type="match status" value="1"/>
</dbReference>
<dbReference type="PANTHER" id="PTHR11815">
    <property type="entry name" value="SUCCINYL-COA SYNTHETASE BETA CHAIN"/>
    <property type="match status" value="1"/>
</dbReference>
<dbReference type="Gene3D" id="3.40.50.261">
    <property type="entry name" value="Succinyl-CoA synthetase domains"/>
    <property type="match status" value="1"/>
</dbReference>
<evidence type="ECO:0000256" key="5">
    <source>
        <dbReference type="HAMAP-Rule" id="MF_00558"/>
    </source>
</evidence>
<evidence type="ECO:0000313" key="9">
    <source>
        <dbReference type="Proteomes" id="UP000005778"/>
    </source>
</evidence>
<dbReference type="RefSeq" id="WP_004074383.1">
    <property type="nucleotide sequence ID" value="NZ_CM001488.1"/>
</dbReference>
<evidence type="ECO:0000259" key="7">
    <source>
        <dbReference type="Pfam" id="PF08442"/>
    </source>
</evidence>
<feature type="binding site" evidence="5">
    <location>
        <position position="263"/>
    </location>
    <ligand>
        <name>substrate</name>
        <note>ligand shared with subunit alpha</note>
    </ligand>
</feature>
<dbReference type="PANTHER" id="PTHR11815:SF10">
    <property type="entry name" value="SUCCINATE--COA LIGASE [GDP-FORMING] SUBUNIT BETA, MITOCHONDRIAL"/>
    <property type="match status" value="1"/>
</dbReference>
<feature type="binding site" evidence="5">
    <location>
        <position position="213"/>
    </location>
    <ligand>
        <name>Mg(2+)</name>
        <dbReference type="ChEBI" id="CHEBI:18420"/>
    </ligand>
</feature>
<dbReference type="InterPro" id="IPR005811">
    <property type="entry name" value="SUCC_ACL_C"/>
</dbReference>
<evidence type="ECO:0000313" key="8">
    <source>
        <dbReference type="EMBL" id="EIM64753.1"/>
    </source>
</evidence>
<keyword evidence="5" id="KW-0816">Tricarboxylic acid cycle</keyword>
<dbReference type="FunFam" id="3.30.1490.20:FF:000002">
    <property type="entry name" value="Succinate--CoA ligase [ADP-forming] subunit beta"/>
    <property type="match status" value="1"/>
</dbReference>
<dbReference type="SUPFAM" id="SSF56059">
    <property type="entry name" value="Glutathione synthetase ATP-binding domain-like"/>
    <property type="match status" value="1"/>
</dbReference>
<keyword evidence="4 5" id="KW-0460">Magnesium</keyword>
<dbReference type="GO" id="GO:0042709">
    <property type="term" value="C:succinate-CoA ligase complex"/>
    <property type="evidence" value="ECO:0007669"/>
    <property type="project" value="TreeGrafter"/>
</dbReference>
<feature type="binding site" evidence="5">
    <location>
        <position position="107"/>
    </location>
    <ligand>
        <name>ATP</name>
        <dbReference type="ChEBI" id="CHEBI:30616"/>
    </ligand>
</feature>
<dbReference type="GO" id="GO:0006099">
    <property type="term" value="P:tricarboxylic acid cycle"/>
    <property type="evidence" value="ECO:0007669"/>
    <property type="project" value="UniProtKB-UniRule"/>
</dbReference>
<dbReference type="InterPro" id="IPR005809">
    <property type="entry name" value="Succ_CoA_ligase-like_bsu"/>
</dbReference>
<keyword evidence="9" id="KW-1185">Reference proteome</keyword>
<feature type="binding site" evidence="5">
    <location>
        <begin position="320"/>
        <end position="322"/>
    </location>
    <ligand>
        <name>substrate</name>
        <note>ligand shared with subunit alpha</note>
    </ligand>
</feature>
<evidence type="ECO:0000256" key="3">
    <source>
        <dbReference type="ARBA" id="ARBA00022741"/>
    </source>
</evidence>
<dbReference type="NCBIfam" id="NF001913">
    <property type="entry name" value="PRK00696.1"/>
    <property type="match status" value="1"/>
</dbReference>
<dbReference type="Proteomes" id="UP000005778">
    <property type="component" value="Chromosome"/>
</dbReference>
<dbReference type="OrthoDB" id="9802602at2"/>
<accession>I5B5J0</accession>
<dbReference type="FunFam" id="3.40.50.261:FF:000001">
    <property type="entry name" value="Succinate--CoA ligase [ADP-forming] subunit beta"/>
    <property type="match status" value="1"/>
</dbReference>
<dbReference type="PIRSF" id="PIRSF001554">
    <property type="entry name" value="SucCS_beta"/>
    <property type="match status" value="1"/>
</dbReference>
<dbReference type="NCBIfam" id="TIGR01016">
    <property type="entry name" value="sucCoAbeta"/>
    <property type="match status" value="1"/>
</dbReference>
<dbReference type="GO" id="GO:0000287">
    <property type="term" value="F:magnesium ion binding"/>
    <property type="evidence" value="ECO:0007669"/>
    <property type="project" value="UniProtKB-UniRule"/>
</dbReference>
<comment type="similarity">
    <text evidence="5">Belongs to the succinate/malate CoA ligase beta subunit family.</text>
</comment>
<dbReference type="eggNOG" id="COG0045">
    <property type="taxonomic scope" value="Bacteria"/>
</dbReference>
<feature type="domain" description="ATP-citrate synthase/succinyl-CoA ligase C-terminal" evidence="6">
    <location>
        <begin position="261"/>
        <end position="377"/>
    </location>
</feature>
<evidence type="ECO:0000259" key="6">
    <source>
        <dbReference type="Pfam" id="PF00549"/>
    </source>
</evidence>
<organism evidence="8 9">
    <name type="scientific">Desulfobacter postgatei 2ac9</name>
    <dbReference type="NCBI Taxonomy" id="879212"/>
    <lineage>
        <taxon>Bacteria</taxon>
        <taxon>Pseudomonadati</taxon>
        <taxon>Thermodesulfobacteriota</taxon>
        <taxon>Desulfobacteria</taxon>
        <taxon>Desulfobacterales</taxon>
        <taxon>Desulfobacteraceae</taxon>
        <taxon>Desulfobacter</taxon>
    </lineage>
</organism>
<feature type="binding site" evidence="5">
    <location>
        <position position="99"/>
    </location>
    <ligand>
        <name>ATP</name>
        <dbReference type="ChEBI" id="CHEBI:30616"/>
    </ligand>
</feature>
<sequence>MKLHEYQAKEMLRLSGIETPIGVVAHTADEVETLLRQMNITRGLVKAQVLTGGRGKAGGVKFFESVAQAREITDSMLQTTLVTKQTGPSGELISKVLLEQPVEIRQEFYLAILIDRAKSCPTMFVSSEGGVEFDEVAEKFPDKILTIALCEEPDFRALARQINKVFQLDKETFENLVDLLEKLNHAFIHNDCTLLEINPLALCVENGRLLPLDCKVNIDSNARFRQKQWSACFNNELNEHEQTAAKYGLKYIKLDGNVGCMVNGAGLAMATMDTILANGHAPANFLDVGGSASEEAVTQALKIITSDPNVKSILINIFGGILKCDIIARGIVNAVKRTGVKLPLVVRLEGTHKEEGLQIIKDSGLAITRVDSLAEGARLAGAAAED</sequence>
<evidence type="ECO:0000256" key="1">
    <source>
        <dbReference type="ARBA" id="ARBA00022598"/>
    </source>
</evidence>
<dbReference type="HAMAP" id="MF_00558">
    <property type="entry name" value="Succ_CoA_beta"/>
    <property type="match status" value="1"/>
</dbReference>
<comment type="function">
    <text evidence="5">Succinyl-CoA synthetase functions in the citric acid cycle (TCA), coupling the hydrolysis of succinyl-CoA to the synthesis of either ATP or GTP and thus represents the only step of substrate-level phosphorylation in the TCA. The beta subunit provides nucleotide specificity of the enzyme and binds the substrate succinate, while the binding sites for coenzyme A and phosphate are found in the alpha subunit.</text>
</comment>
<dbReference type="EC" id="6.2.1.5" evidence="5"/>
<feature type="binding site" evidence="5">
    <location>
        <position position="198"/>
    </location>
    <ligand>
        <name>Mg(2+)</name>
        <dbReference type="ChEBI" id="CHEBI:18420"/>
    </ligand>
</feature>
<protein>
    <recommendedName>
        <fullName evidence="5">Succinate--CoA ligase [ADP-forming] subunit beta</fullName>
        <ecNumber evidence="5">6.2.1.5</ecNumber>
    </recommendedName>
    <alternativeName>
        <fullName evidence="5">Succinyl-CoA synthetase subunit beta</fullName>
        <shortName evidence="5">SCS-beta</shortName>
    </alternativeName>
</protein>
<keyword evidence="5" id="KW-0067">ATP-binding</keyword>
<dbReference type="UniPathway" id="UPA00223">
    <property type="reaction ID" value="UER00999"/>
</dbReference>
<keyword evidence="2 5" id="KW-0479">Metal-binding</keyword>
<dbReference type="Gene3D" id="3.30.470.20">
    <property type="entry name" value="ATP-grasp fold, B domain"/>
    <property type="match status" value="1"/>
</dbReference>
<feature type="binding site" evidence="5">
    <location>
        <position position="46"/>
    </location>
    <ligand>
        <name>ATP</name>
        <dbReference type="ChEBI" id="CHEBI:30616"/>
    </ligand>
</feature>
<dbReference type="GO" id="GO:0005524">
    <property type="term" value="F:ATP binding"/>
    <property type="evidence" value="ECO:0007669"/>
    <property type="project" value="UniProtKB-UniRule"/>
</dbReference>
<dbReference type="Pfam" id="PF08442">
    <property type="entry name" value="ATP-grasp_2"/>
    <property type="match status" value="1"/>
</dbReference>
<keyword evidence="3 5" id="KW-0547">Nucleotide-binding</keyword>
<reference evidence="8 9" key="1">
    <citation type="submission" date="2011-09" db="EMBL/GenBank/DDBJ databases">
        <authorList>
            <consortium name="US DOE Joint Genome Institute (JGI-PGF)"/>
            <person name="Lucas S."/>
            <person name="Han J."/>
            <person name="Lapidus A."/>
            <person name="Cheng J.-F."/>
            <person name="Goodwin L."/>
            <person name="Pitluck S."/>
            <person name="Peters L."/>
            <person name="Land M.L."/>
            <person name="Hauser L."/>
            <person name="Orellana R."/>
            <person name="Lovley D."/>
            <person name="Woyke T.J."/>
        </authorList>
    </citation>
    <scope>NUCLEOTIDE SEQUENCE [LARGE SCALE GENOMIC DNA]</scope>
    <source>
        <strain evidence="8 9">2ac9</strain>
    </source>
</reference>
<dbReference type="SUPFAM" id="SSF52210">
    <property type="entry name" value="Succinyl-CoA synthetase domains"/>
    <property type="match status" value="1"/>
</dbReference>
<comment type="catalytic activity">
    <reaction evidence="5">
        <text>GTP + succinate + CoA = succinyl-CoA + GDP + phosphate</text>
        <dbReference type="Rhea" id="RHEA:22120"/>
        <dbReference type="ChEBI" id="CHEBI:30031"/>
        <dbReference type="ChEBI" id="CHEBI:37565"/>
        <dbReference type="ChEBI" id="CHEBI:43474"/>
        <dbReference type="ChEBI" id="CHEBI:57287"/>
        <dbReference type="ChEBI" id="CHEBI:57292"/>
        <dbReference type="ChEBI" id="CHEBI:58189"/>
    </reaction>
</comment>
<feature type="binding site" evidence="5">
    <location>
        <position position="102"/>
    </location>
    <ligand>
        <name>ATP</name>
        <dbReference type="ChEBI" id="CHEBI:30616"/>
    </ligand>
</feature>
<dbReference type="Pfam" id="PF00549">
    <property type="entry name" value="Ligase_CoA"/>
    <property type="match status" value="1"/>
</dbReference>
<dbReference type="GO" id="GO:0006104">
    <property type="term" value="P:succinyl-CoA metabolic process"/>
    <property type="evidence" value="ECO:0007669"/>
    <property type="project" value="TreeGrafter"/>
</dbReference>
<dbReference type="STRING" id="879212.DespoDRAFT_02936"/>
<dbReference type="HOGENOM" id="CLU_037430_0_2_7"/>
<comment type="subunit">
    <text evidence="5">Heterotetramer of two alpha and two beta subunits.</text>
</comment>
<evidence type="ECO:0000256" key="2">
    <source>
        <dbReference type="ARBA" id="ARBA00022723"/>
    </source>
</evidence>
<dbReference type="InterPro" id="IPR016102">
    <property type="entry name" value="Succinyl-CoA_synth-like"/>
</dbReference>
<feature type="binding site" evidence="5">
    <location>
        <begin position="53"/>
        <end position="55"/>
    </location>
    <ligand>
        <name>ATP</name>
        <dbReference type="ChEBI" id="CHEBI:30616"/>
    </ligand>
</feature>
<dbReference type="InterPro" id="IPR013815">
    <property type="entry name" value="ATP_grasp_subdomain_1"/>
</dbReference>